<dbReference type="STRING" id="411473.RUMCAL_00133"/>
<dbReference type="GO" id="GO:0004803">
    <property type="term" value="F:transposase activity"/>
    <property type="evidence" value="ECO:0007669"/>
    <property type="project" value="InterPro"/>
</dbReference>
<protein>
    <submittedName>
        <fullName evidence="3">Transposase</fullName>
    </submittedName>
</protein>
<dbReference type="OrthoDB" id="9811278at2"/>
<evidence type="ECO:0000313" key="3">
    <source>
        <dbReference type="EMBL" id="ERJ97475.1"/>
    </source>
</evidence>
<dbReference type="Pfam" id="PF02371">
    <property type="entry name" value="Transposase_20"/>
    <property type="match status" value="1"/>
</dbReference>
<dbReference type="GO" id="GO:0006313">
    <property type="term" value="P:DNA transposition"/>
    <property type="evidence" value="ECO:0007669"/>
    <property type="project" value="InterPro"/>
</dbReference>
<name>U2KZD8_9FIRM</name>
<keyword evidence="4" id="KW-1185">Reference proteome</keyword>
<dbReference type="NCBIfam" id="NF033542">
    <property type="entry name" value="transpos_IS110"/>
    <property type="match status" value="1"/>
</dbReference>
<comment type="caution">
    <text evidence="3">The sequence shown here is derived from an EMBL/GenBank/DDBJ whole genome shotgun (WGS) entry which is preliminary data.</text>
</comment>
<reference evidence="3 4" key="1">
    <citation type="submission" date="2013-07" db="EMBL/GenBank/DDBJ databases">
        <authorList>
            <person name="Weinstock G."/>
            <person name="Sodergren E."/>
            <person name="Wylie T."/>
            <person name="Fulton L."/>
            <person name="Fulton R."/>
            <person name="Fronick C."/>
            <person name="O'Laughlin M."/>
            <person name="Godfrey J."/>
            <person name="Miner T."/>
            <person name="Herter B."/>
            <person name="Appelbaum E."/>
            <person name="Cordes M."/>
            <person name="Lek S."/>
            <person name="Wollam A."/>
            <person name="Pepin K.H."/>
            <person name="Palsikar V.B."/>
            <person name="Mitreva M."/>
            <person name="Wilson R.K."/>
        </authorList>
    </citation>
    <scope>NUCLEOTIDE SEQUENCE [LARGE SCALE GENOMIC DNA]</scope>
    <source>
        <strain evidence="3 4">ATCC 27760</strain>
    </source>
</reference>
<dbReference type="InterPro" id="IPR002525">
    <property type="entry name" value="Transp_IS110-like_N"/>
</dbReference>
<dbReference type="PANTHER" id="PTHR33055">
    <property type="entry name" value="TRANSPOSASE FOR INSERTION SEQUENCE ELEMENT IS1111A"/>
    <property type="match status" value="1"/>
</dbReference>
<evidence type="ECO:0000259" key="2">
    <source>
        <dbReference type="Pfam" id="PF02371"/>
    </source>
</evidence>
<dbReference type="InterPro" id="IPR047650">
    <property type="entry name" value="Transpos_IS110"/>
</dbReference>
<evidence type="ECO:0000313" key="4">
    <source>
        <dbReference type="Proteomes" id="UP000016662"/>
    </source>
</evidence>
<proteinExistence type="predicted"/>
<sequence>MNAIGIDVSKGKSTVAVLRPYGEVVVSPFDVAHTGSDLRALADLIKKLPGETKVVMEATGNYFESIARYLHEQNIFVSVVNPVLISDFGGNTLRKPKTDKKDSVKIASYALTYWLDLKEYTPQEDLRKSLKLLNRQYQQSIKLKTMMNNNLISLLDLTFPGINKLFTSPSRESDGHEKWVDFVLEFSHCDMISKLTIKAFAKKYKKWSDQNSYHFTESSCEKIYAFAKDCVSSVSSDKAIVFSVVQAAKMLISATENCHAIQSEMNRVASKLPEYDTVMNMYGVGKAVGPQLMAEIGDPRRFHSRKAITAYFGYDSENNDSGQKTTRSNPMTKKGSGALRRTLFIIMQVLLQTKPQDNPVYDFLIKKKSEGKHYYSYINAAANKFLRIYYARVKEVLNVSEQMT</sequence>
<evidence type="ECO:0000259" key="1">
    <source>
        <dbReference type="Pfam" id="PF01548"/>
    </source>
</evidence>
<dbReference type="eggNOG" id="COG3547">
    <property type="taxonomic scope" value="Bacteria"/>
</dbReference>
<dbReference type="RefSeq" id="WP_021680709.1">
    <property type="nucleotide sequence ID" value="NZ_KI260300.1"/>
</dbReference>
<gene>
    <name evidence="3" type="ORF">RUMCAL_00133</name>
</gene>
<dbReference type="HOGENOM" id="CLU_036902_4_8_9"/>
<dbReference type="PATRIC" id="fig|411473.3.peg.109"/>
<dbReference type="PANTHER" id="PTHR33055:SF3">
    <property type="entry name" value="PUTATIVE TRANSPOSASE FOR IS117-RELATED"/>
    <property type="match status" value="1"/>
</dbReference>
<dbReference type="Pfam" id="PF01548">
    <property type="entry name" value="DEDD_Tnp_IS110"/>
    <property type="match status" value="1"/>
</dbReference>
<dbReference type="EMBL" id="AWVF01000019">
    <property type="protein sequence ID" value="ERJ97475.1"/>
    <property type="molecule type" value="Genomic_DNA"/>
</dbReference>
<accession>U2KZD8</accession>
<feature type="domain" description="Transposase IS110-like N-terminal" evidence="1">
    <location>
        <begin position="4"/>
        <end position="160"/>
    </location>
</feature>
<dbReference type="AlphaFoldDB" id="U2KZD8"/>
<dbReference type="GO" id="GO:0003677">
    <property type="term" value="F:DNA binding"/>
    <property type="evidence" value="ECO:0007669"/>
    <property type="project" value="InterPro"/>
</dbReference>
<dbReference type="Proteomes" id="UP000016662">
    <property type="component" value="Unassembled WGS sequence"/>
</dbReference>
<organism evidence="3 4">
    <name type="scientific">Ruminococcus callidus ATCC 27760</name>
    <dbReference type="NCBI Taxonomy" id="411473"/>
    <lineage>
        <taxon>Bacteria</taxon>
        <taxon>Bacillati</taxon>
        <taxon>Bacillota</taxon>
        <taxon>Clostridia</taxon>
        <taxon>Eubacteriales</taxon>
        <taxon>Oscillospiraceae</taxon>
        <taxon>Ruminococcus</taxon>
    </lineage>
</organism>
<feature type="domain" description="Transposase IS116/IS110/IS902 C-terminal" evidence="2">
    <location>
        <begin position="277"/>
        <end position="358"/>
    </location>
</feature>
<dbReference type="InterPro" id="IPR003346">
    <property type="entry name" value="Transposase_20"/>
</dbReference>